<sequence length="111" mass="12393">MPKKFHCSSCGIELTHTRKAVKGHIFELINPHECEGFAVKEKGDNQTVLEILDSLKPISPIQSETKPERRGFFPKPGDRRNDKSNITSSAPENLLSRVRGMDPSDSSEMEG</sequence>
<gene>
    <name evidence="2" type="ORF">TM448B01525_0008</name>
</gene>
<dbReference type="EMBL" id="MT144775">
    <property type="protein sequence ID" value="QJH99202.1"/>
    <property type="molecule type" value="Genomic_DNA"/>
</dbReference>
<name>A0A6M3XNA5_9ZZZZ</name>
<proteinExistence type="predicted"/>
<accession>A0A6M3XNA5</accession>
<feature type="compositionally biased region" description="Basic and acidic residues" evidence="1">
    <location>
        <begin position="65"/>
        <end position="83"/>
    </location>
</feature>
<protein>
    <submittedName>
        <fullName evidence="2">Uncharacterized protein</fullName>
    </submittedName>
</protein>
<feature type="region of interest" description="Disordered" evidence="1">
    <location>
        <begin position="59"/>
        <end position="111"/>
    </location>
</feature>
<evidence type="ECO:0000313" key="2">
    <source>
        <dbReference type="EMBL" id="QJH99202.1"/>
    </source>
</evidence>
<organism evidence="2">
    <name type="scientific">viral metagenome</name>
    <dbReference type="NCBI Taxonomy" id="1070528"/>
    <lineage>
        <taxon>unclassified sequences</taxon>
        <taxon>metagenomes</taxon>
        <taxon>organismal metagenomes</taxon>
    </lineage>
</organism>
<dbReference type="AlphaFoldDB" id="A0A6M3XNA5"/>
<reference evidence="2" key="1">
    <citation type="submission" date="2020-03" db="EMBL/GenBank/DDBJ databases">
        <title>The deep terrestrial virosphere.</title>
        <authorList>
            <person name="Holmfeldt K."/>
            <person name="Nilsson E."/>
            <person name="Simone D."/>
            <person name="Lopez-Fernandez M."/>
            <person name="Wu X."/>
            <person name="de Brujin I."/>
            <person name="Lundin D."/>
            <person name="Andersson A."/>
            <person name="Bertilsson S."/>
            <person name="Dopson M."/>
        </authorList>
    </citation>
    <scope>NUCLEOTIDE SEQUENCE</scope>
    <source>
        <strain evidence="2">TM448B01525</strain>
    </source>
</reference>
<evidence type="ECO:0000256" key="1">
    <source>
        <dbReference type="SAM" id="MobiDB-lite"/>
    </source>
</evidence>